<keyword evidence="3" id="KW-1185">Reference proteome</keyword>
<evidence type="ECO:0000313" key="2">
    <source>
        <dbReference type="EMBL" id="EHK42171.1"/>
    </source>
</evidence>
<dbReference type="PANTHER" id="PTHR38791:SF5">
    <property type="entry name" value="TRANSCRIPTION FACTOR DBAG-RELATED"/>
    <property type="match status" value="1"/>
</dbReference>
<proteinExistence type="predicted"/>
<dbReference type="AlphaFoldDB" id="G9P5K3"/>
<reference evidence="2 3" key="1">
    <citation type="journal article" date="2011" name="Genome Biol.">
        <title>Comparative genome sequence analysis underscores mycoparasitism as the ancestral life style of Trichoderma.</title>
        <authorList>
            <person name="Kubicek C.P."/>
            <person name="Herrera-Estrella A."/>
            <person name="Seidl-Seiboth V."/>
            <person name="Martinez D.A."/>
            <person name="Druzhinina I.S."/>
            <person name="Thon M."/>
            <person name="Zeilinger S."/>
            <person name="Casas-Flores S."/>
            <person name="Horwitz B.A."/>
            <person name="Mukherjee P.K."/>
            <person name="Mukherjee M."/>
            <person name="Kredics L."/>
            <person name="Alcaraz L.D."/>
            <person name="Aerts A."/>
            <person name="Antal Z."/>
            <person name="Atanasova L."/>
            <person name="Cervantes-Badillo M.G."/>
            <person name="Challacombe J."/>
            <person name="Chertkov O."/>
            <person name="McCluskey K."/>
            <person name="Coulpier F."/>
            <person name="Deshpande N."/>
            <person name="von Doehren H."/>
            <person name="Ebbole D.J."/>
            <person name="Esquivel-Naranjo E.U."/>
            <person name="Fekete E."/>
            <person name="Flipphi M."/>
            <person name="Glaser F."/>
            <person name="Gomez-Rodriguez E.Y."/>
            <person name="Gruber S."/>
            <person name="Han C."/>
            <person name="Henrissat B."/>
            <person name="Hermosa R."/>
            <person name="Hernandez-Onate M."/>
            <person name="Karaffa L."/>
            <person name="Kosti I."/>
            <person name="Le Crom S."/>
            <person name="Lindquist E."/>
            <person name="Lucas S."/>
            <person name="Luebeck M."/>
            <person name="Luebeck P.S."/>
            <person name="Margeot A."/>
            <person name="Metz B."/>
            <person name="Misra M."/>
            <person name="Nevalainen H."/>
            <person name="Omann M."/>
            <person name="Packer N."/>
            <person name="Perrone G."/>
            <person name="Uresti-Rivera E.E."/>
            <person name="Salamov A."/>
            <person name="Schmoll M."/>
            <person name="Seiboth B."/>
            <person name="Shapiro H."/>
            <person name="Sukno S."/>
            <person name="Tamayo-Ramos J.A."/>
            <person name="Tisch D."/>
            <person name="Wiest A."/>
            <person name="Wilkinson H.H."/>
            <person name="Zhang M."/>
            <person name="Coutinho P.M."/>
            <person name="Kenerley C.M."/>
            <person name="Monte E."/>
            <person name="Baker S.E."/>
            <person name="Grigoriev I.V."/>
        </authorList>
    </citation>
    <scope>NUCLEOTIDE SEQUENCE [LARGE SCALE GENOMIC DNA]</scope>
    <source>
        <strain evidence="3">ATCC 20476 / IMI 206040</strain>
    </source>
</reference>
<keyword evidence="1" id="KW-0539">Nucleus</keyword>
<evidence type="ECO:0000256" key="1">
    <source>
        <dbReference type="ARBA" id="ARBA00023242"/>
    </source>
</evidence>
<dbReference type="GO" id="GO:0008270">
    <property type="term" value="F:zinc ion binding"/>
    <property type="evidence" value="ECO:0007669"/>
    <property type="project" value="InterPro"/>
</dbReference>
<gene>
    <name evidence="2" type="ORF">TRIATDRAFT_312684</name>
</gene>
<dbReference type="InterPro" id="IPR053175">
    <property type="entry name" value="DHMBA_Reg_Transcription_Factor"/>
</dbReference>
<dbReference type="InterPro" id="IPR001138">
    <property type="entry name" value="Zn2Cys6_DnaBD"/>
</dbReference>
<name>G9P5K3_HYPAI</name>
<evidence type="ECO:0008006" key="4">
    <source>
        <dbReference type="Google" id="ProtNLM"/>
    </source>
</evidence>
<protein>
    <recommendedName>
        <fullName evidence="4">Zn(2)-C6 fungal-type domain-containing protein</fullName>
    </recommendedName>
</protein>
<dbReference type="PANTHER" id="PTHR38791">
    <property type="entry name" value="ZN(II)2CYS6 TRANSCRIPTION FACTOR (EUROFUNG)-RELATED-RELATED"/>
    <property type="match status" value="1"/>
</dbReference>
<dbReference type="STRING" id="452589.G9P5K3"/>
<sequence length="306" mass="34237">MVNYGPSGACHACREKRKKCDQSRPDLEVEISEPPSSLPHSSAIVNKVSKKFSVLCTPLFNQSSSAIDFFYASTVSLVRKAKALLDNEAEATVDQLCQLKSEAEQLREAYDTWPATVPLEWIPKSVGLITPKAEDTLPQVGYWPTTILSYYDLYIASLWNNYRKAALLMLSIILRCHYRINGDLSDRIFEYSIQKDILKQSEGIVSSIPYLLTADLPAFVENAAKRSPPIIPGQPIGGLLSMHTLFVLATLPMIEEELRIYARDCLAWIGAHMGIGQATVLSKYTKLNQFQYATEARVIIWTGMLI</sequence>
<organism evidence="2 3">
    <name type="scientific">Hypocrea atroviridis (strain ATCC 20476 / IMI 206040)</name>
    <name type="common">Trichoderma atroviride</name>
    <dbReference type="NCBI Taxonomy" id="452589"/>
    <lineage>
        <taxon>Eukaryota</taxon>
        <taxon>Fungi</taxon>
        <taxon>Dikarya</taxon>
        <taxon>Ascomycota</taxon>
        <taxon>Pezizomycotina</taxon>
        <taxon>Sordariomycetes</taxon>
        <taxon>Hypocreomycetidae</taxon>
        <taxon>Hypocreales</taxon>
        <taxon>Hypocreaceae</taxon>
        <taxon>Trichoderma</taxon>
    </lineage>
</organism>
<dbReference type="HOGENOM" id="CLU_013866_1_1_1"/>
<dbReference type="OrthoDB" id="3525185at2759"/>
<dbReference type="GO" id="GO:0000981">
    <property type="term" value="F:DNA-binding transcription factor activity, RNA polymerase II-specific"/>
    <property type="evidence" value="ECO:0007669"/>
    <property type="project" value="InterPro"/>
</dbReference>
<comment type="caution">
    <text evidence="2">The sequence shown here is derived from an EMBL/GenBank/DDBJ whole genome shotgun (WGS) entry which is preliminary data.</text>
</comment>
<dbReference type="OMA" id="CHYRING"/>
<dbReference type="eggNOG" id="ENOG502S3ED">
    <property type="taxonomic scope" value="Eukaryota"/>
</dbReference>
<evidence type="ECO:0000313" key="3">
    <source>
        <dbReference type="Proteomes" id="UP000005426"/>
    </source>
</evidence>
<accession>G9P5K3</accession>
<dbReference type="EMBL" id="ABDG02000027">
    <property type="protein sequence ID" value="EHK42171.1"/>
    <property type="molecule type" value="Genomic_DNA"/>
</dbReference>
<dbReference type="Proteomes" id="UP000005426">
    <property type="component" value="Unassembled WGS sequence"/>
</dbReference>
<dbReference type="CDD" id="cd00067">
    <property type="entry name" value="GAL4"/>
    <property type="match status" value="1"/>
</dbReference>